<evidence type="ECO:0000259" key="1">
    <source>
        <dbReference type="Pfam" id="PF03732"/>
    </source>
</evidence>
<organism evidence="2">
    <name type="scientific">Sesamum latifolium</name>
    <dbReference type="NCBI Taxonomy" id="2727402"/>
    <lineage>
        <taxon>Eukaryota</taxon>
        <taxon>Viridiplantae</taxon>
        <taxon>Streptophyta</taxon>
        <taxon>Embryophyta</taxon>
        <taxon>Tracheophyta</taxon>
        <taxon>Spermatophyta</taxon>
        <taxon>Magnoliopsida</taxon>
        <taxon>eudicotyledons</taxon>
        <taxon>Gunneridae</taxon>
        <taxon>Pentapetalae</taxon>
        <taxon>asterids</taxon>
        <taxon>lamiids</taxon>
        <taxon>Lamiales</taxon>
        <taxon>Pedaliaceae</taxon>
        <taxon>Sesamum</taxon>
    </lineage>
</organism>
<reference evidence="2" key="2">
    <citation type="journal article" date="2024" name="Plant">
        <title>Genomic evolution and insights into agronomic trait innovations of Sesamum species.</title>
        <authorList>
            <person name="Miao H."/>
            <person name="Wang L."/>
            <person name="Qu L."/>
            <person name="Liu H."/>
            <person name="Sun Y."/>
            <person name="Le M."/>
            <person name="Wang Q."/>
            <person name="Wei S."/>
            <person name="Zheng Y."/>
            <person name="Lin W."/>
            <person name="Duan Y."/>
            <person name="Cao H."/>
            <person name="Xiong S."/>
            <person name="Wang X."/>
            <person name="Wei L."/>
            <person name="Li C."/>
            <person name="Ma Q."/>
            <person name="Ju M."/>
            <person name="Zhao R."/>
            <person name="Li G."/>
            <person name="Mu C."/>
            <person name="Tian Q."/>
            <person name="Mei H."/>
            <person name="Zhang T."/>
            <person name="Gao T."/>
            <person name="Zhang H."/>
        </authorList>
    </citation>
    <scope>NUCLEOTIDE SEQUENCE</scope>
    <source>
        <strain evidence="2">KEN1</strain>
    </source>
</reference>
<accession>A0AAW2WFN2</accession>
<protein>
    <recommendedName>
        <fullName evidence="1">Retrotransposon gag domain-containing protein</fullName>
    </recommendedName>
</protein>
<gene>
    <name evidence="2" type="ORF">Slati_2543400</name>
</gene>
<sequence>MVELRHQVTKETVPVERGIPFSKHIMTDELPAHFQAPSHLQAYDGTTDTAEHISGSVRSFAEFSSFFQLQFASKKKYRKSVISLFGVKQEENETLIQHFNTVVLEVPAAHQEVLISAFTQGLRGGSLFKSLAKKSATDFLDVLDRAQKYMNLEDA</sequence>
<comment type="caution">
    <text evidence="2">The sequence shown here is derived from an EMBL/GenBank/DDBJ whole genome shotgun (WGS) entry which is preliminary data.</text>
</comment>
<reference evidence="2" key="1">
    <citation type="submission" date="2020-06" db="EMBL/GenBank/DDBJ databases">
        <authorList>
            <person name="Li T."/>
            <person name="Hu X."/>
            <person name="Zhang T."/>
            <person name="Song X."/>
            <person name="Zhang H."/>
            <person name="Dai N."/>
            <person name="Sheng W."/>
            <person name="Hou X."/>
            <person name="Wei L."/>
        </authorList>
    </citation>
    <scope>NUCLEOTIDE SEQUENCE</scope>
    <source>
        <strain evidence="2">KEN1</strain>
        <tissue evidence="2">Leaf</tissue>
    </source>
</reference>
<evidence type="ECO:0000313" key="2">
    <source>
        <dbReference type="EMBL" id="KAL0440604.1"/>
    </source>
</evidence>
<proteinExistence type="predicted"/>
<dbReference type="AlphaFoldDB" id="A0AAW2WFN2"/>
<feature type="domain" description="Retrotransposon gag" evidence="1">
    <location>
        <begin position="50"/>
        <end position="123"/>
    </location>
</feature>
<dbReference type="Pfam" id="PF03732">
    <property type="entry name" value="Retrotrans_gag"/>
    <property type="match status" value="1"/>
</dbReference>
<dbReference type="InterPro" id="IPR005162">
    <property type="entry name" value="Retrotrans_gag_dom"/>
</dbReference>
<dbReference type="EMBL" id="JACGWN010000008">
    <property type="protein sequence ID" value="KAL0440604.1"/>
    <property type="molecule type" value="Genomic_DNA"/>
</dbReference>
<name>A0AAW2WFN2_9LAMI</name>